<reference evidence="3 4" key="1">
    <citation type="submission" date="2020-08" db="EMBL/GenBank/DDBJ databases">
        <title>Sequencing the genomes of 1000 actinobacteria strains.</title>
        <authorList>
            <person name="Klenk H.-P."/>
        </authorList>
    </citation>
    <scope>NUCLEOTIDE SEQUENCE [LARGE SCALE GENOMIC DNA]</scope>
    <source>
        <strain evidence="3 4">DSM 44936</strain>
    </source>
</reference>
<organism evidence="3 4">
    <name type="scientific">Sphaerisporangium rubeum</name>
    <dbReference type="NCBI Taxonomy" id="321317"/>
    <lineage>
        <taxon>Bacteria</taxon>
        <taxon>Bacillati</taxon>
        <taxon>Actinomycetota</taxon>
        <taxon>Actinomycetes</taxon>
        <taxon>Streptosporangiales</taxon>
        <taxon>Streptosporangiaceae</taxon>
        <taxon>Sphaerisporangium</taxon>
    </lineage>
</organism>
<feature type="domain" description="Glycosyl transferase family 1" evidence="2">
    <location>
        <begin position="218"/>
        <end position="374"/>
    </location>
</feature>
<dbReference type="RefSeq" id="WP_343072559.1">
    <property type="nucleotide sequence ID" value="NZ_JACHIU010000001.1"/>
</dbReference>
<dbReference type="Proteomes" id="UP000555564">
    <property type="component" value="Unassembled WGS sequence"/>
</dbReference>
<evidence type="ECO:0000313" key="4">
    <source>
        <dbReference type="Proteomes" id="UP000555564"/>
    </source>
</evidence>
<proteinExistence type="predicted"/>
<dbReference type="InterPro" id="IPR001296">
    <property type="entry name" value="Glyco_trans_1"/>
</dbReference>
<dbReference type="GO" id="GO:0016757">
    <property type="term" value="F:glycosyltransferase activity"/>
    <property type="evidence" value="ECO:0007669"/>
    <property type="project" value="InterPro"/>
</dbReference>
<comment type="caution">
    <text evidence="3">The sequence shown here is derived from an EMBL/GenBank/DDBJ whole genome shotgun (WGS) entry which is preliminary data.</text>
</comment>
<evidence type="ECO:0000259" key="2">
    <source>
        <dbReference type="Pfam" id="PF00534"/>
    </source>
</evidence>
<dbReference type="PANTHER" id="PTHR12526:SF627">
    <property type="entry name" value="D-RHAMNOSYLTRANSFERASE WBPZ"/>
    <property type="match status" value="1"/>
</dbReference>
<dbReference type="Pfam" id="PF00534">
    <property type="entry name" value="Glycos_transf_1"/>
    <property type="match status" value="1"/>
</dbReference>
<dbReference type="SUPFAM" id="SSF53756">
    <property type="entry name" value="UDP-Glycosyltransferase/glycogen phosphorylase"/>
    <property type="match status" value="1"/>
</dbReference>
<gene>
    <name evidence="3" type="ORF">BJ992_001716</name>
</gene>
<dbReference type="CDD" id="cd03820">
    <property type="entry name" value="GT4_AmsD-like"/>
    <property type="match status" value="1"/>
</dbReference>
<keyword evidence="1 3" id="KW-0808">Transferase</keyword>
<dbReference type="PANTHER" id="PTHR12526">
    <property type="entry name" value="GLYCOSYLTRANSFERASE"/>
    <property type="match status" value="1"/>
</dbReference>
<dbReference type="EMBL" id="JACHIU010000001">
    <property type="protein sequence ID" value="MBB6472285.1"/>
    <property type="molecule type" value="Genomic_DNA"/>
</dbReference>
<dbReference type="AlphaFoldDB" id="A0A7X0IBZ9"/>
<evidence type="ECO:0000313" key="3">
    <source>
        <dbReference type="EMBL" id="MBB6472285.1"/>
    </source>
</evidence>
<dbReference type="Gene3D" id="3.40.50.2000">
    <property type="entry name" value="Glycogen Phosphorylase B"/>
    <property type="match status" value="2"/>
</dbReference>
<protein>
    <submittedName>
        <fullName evidence="3">Glycosyltransferase involved in cell wall biosynthesis</fullName>
    </submittedName>
</protein>
<name>A0A7X0IBZ9_9ACTN</name>
<accession>A0A7X0IBZ9</accession>
<keyword evidence="4" id="KW-1185">Reference proteome</keyword>
<evidence type="ECO:0000256" key="1">
    <source>
        <dbReference type="ARBA" id="ARBA00022679"/>
    </source>
</evidence>
<sequence>MIGALNRRKARGAPPAGTGPVRIFLLHAYGMGGTIRTTLNLAAHLARTRDVEIVSLVRTAETPFFDMPPGVRVTFLDDRTVRHGPLARRLAGMRSRLVPEQEKAYGTMSLRTDLLLVRYLRSVRGGVLIGTRPAFNLLMALFAPPGVLTVGQEHTTYEAHAPELQTAIRRRYGRLDALTTLTEADLKAYRKALRGRPPRHLLRLPNAVAELAGDVSSLEEKVVVGIGRFAHAKGFDRLVNAWKTVAAAHPDWELHIHGGGTEEREQRLRDRVEAAGLTGKVKLMGSARETGIALSKASIHAVASRYEGFGMTILEAMSKGVPVVSFDCPHGPREIITDGHDGLLVRSTKAAALGRAVNRLIEDESLRRTLGANALTTVERYRMTSVGPRWDALLEEMAATAGPEPSPSTSAGNVPD</sequence>